<evidence type="ECO:0000313" key="2">
    <source>
        <dbReference type="EMBL" id="CEK55104.1"/>
    </source>
</evidence>
<organism evidence="2">
    <name type="scientific">Arion vulgaris</name>
    <dbReference type="NCBI Taxonomy" id="1028688"/>
    <lineage>
        <taxon>Eukaryota</taxon>
        <taxon>Metazoa</taxon>
        <taxon>Spiralia</taxon>
        <taxon>Lophotrochozoa</taxon>
        <taxon>Mollusca</taxon>
        <taxon>Gastropoda</taxon>
        <taxon>Heterobranchia</taxon>
        <taxon>Euthyneura</taxon>
        <taxon>Panpulmonata</taxon>
        <taxon>Eupulmonata</taxon>
        <taxon>Stylommatophora</taxon>
        <taxon>Helicina</taxon>
        <taxon>Arionoidea</taxon>
        <taxon>Arionidae</taxon>
        <taxon>Arion</taxon>
    </lineage>
</organism>
<proteinExistence type="predicted"/>
<sequence length="163" mass="18635">GSILGQGNTSNLNIDDFLDDDHFQIPSSNLNKENFPLEWGDVTISRDVIHRKKKLYKSQRRYNKIHHSNIFKKNEVSINQNGKTFSDFAPTMETISSESNRIRQKRSELKGGNPFLIHSDSRSSKHSQHHYNEDSLHSKLHVFRPSSSDALPSAQSSKSEENS</sequence>
<protein>
    <submittedName>
        <fullName evidence="2">Uncharacterized protein</fullName>
    </submittedName>
</protein>
<gene>
    <name evidence="2" type="primary">ORF24379</name>
</gene>
<accession>A0A0B6YG09</accession>
<feature type="non-terminal residue" evidence="2">
    <location>
        <position position="163"/>
    </location>
</feature>
<feature type="compositionally biased region" description="Low complexity" evidence="1">
    <location>
        <begin position="145"/>
        <end position="157"/>
    </location>
</feature>
<feature type="region of interest" description="Disordered" evidence="1">
    <location>
        <begin position="96"/>
        <end position="163"/>
    </location>
</feature>
<dbReference type="AlphaFoldDB" id="A0A0B6YG09"/>
<reference evidence="2" key="1">
    <citation type="submission" date="2014-12" db="EMBL/GenBank/DDBJ databases">
        <title>Insight into the proteome of Arion vulgaris.</title>
        <authorList>
            <person name="Aradska J."/>
            <person name="Bulat T."/>
            <person name="Smidak R."/>
            <person name="Sarate P."/>
            <person name="Gangsoo J."/>
            <person name="Sialana F."/>
            <person name="Bilban M."/>
            <person name="Lubec G."/>
        </authorList>
    </citation>
    <scope>NUCLEOTIDE SEQUENCE</scope>
    <source>
        <tissue evidence="2">Skin</tissue>
    </source>
</reference>
<name>A0A0B6YG09_9EUPU</name>
<feature type="non-terminal residue" evidence="2">
    <location>
        <position position="1"/>
    </location>
</feature>
<evidence type="ECO:0000256" key="1">
    <source>
        <dbReference type="SAM" id="MobiDB-lite"/>
    </source>
</evidence>
<dbReference type="EMBL" id="HACG01008239">
    <property type="protein sequence ID" value="CEK55104.1"/>
    <property type="molecule type" value="Transcribed_RNA"/>
</dbReference>